<evidence type="ECO:0000256" key="3">
    <source>
        <dbReference type="ARBA" id="ARBA00012484"/>
    </source>
</evidence>
<evidence type="ECO:0000256" key="6">
    <source>
        <dbReference type="ARBA" id="ARBA00023145"/>
    </source>
</evidence>
<dbReference type="InterPro" id="IPR013201">
    <property type="entry name" value="Prot_inhib_I29"/>
</dbReference>
<evidence type="ECO:0000256" key="8">
    <source>
        <dbReference type="ARBA" id="ARBA00031337"/>
    </source>
</evidence>
<dbReference type="PANTHER" id="PTHR12411">
    <property type="entry name" value="CYSTEINE PROTEASE FAMILY C1-RELATED"/>
    <property type="match status" value="1"/>
</dbReference>
<evidence type="ECO:0000313" key="11">
    <source>
        <dbReference type="EMBL" id="QHN73904.1"/>
    </source>
</evidence>
<feature type="domain" description="Peptidase C1A papain C-terminal" evidence="9">
    <location>
        <begin position="126"/>
        <end position="335"/>
    </location>
</feature>
<dbReference type="InterPro" id="IPR039417">
    <property type="entry name" value="Peptidase_C1A_papain-like"/>
</dbReference>
<dbReference type="EMBL" id="MN342245">
    <property type="protein sequence ID" value="QHN73904.1"/>
    <property type="molecule type" value="Genomic_DNA"/>
</dbReference>
<dbReference type="SMART" id="SM00848">
    <property type="entry name" value="Inhibitor_I29"/>
    <property type="match status" value="1"/>
</dbReference>
<dbReference type="GO" id="GO:0006508">
    <property type="term" value="P:proteolysis"/>
    <property type="evidence" value="ECO:0007669"/>
    <property type="project" value="InterPro"/>
</dbReference>
<dbReference type="InterPro" id="IPR025660">
    <property type="entry name" value="Pept_his_AS"/>
</dbReference>
<dbReference type="InterPro" id="IPR038765">
    <property type="entry name" value="Papain-like_cys_pep_sf"/>
</dbReference>
<keyword evidence="6" id="KW-0865">Zymogen</keyword>
<dbReference type="PRINTS" id="PR00705">
    <property type="entry name" value="PAPAIN"/>
</dbReference>
<dbReference type="PROSITE" id="PS00639">
    <property type="entry name" value="THIOL_PROTEASE_HIS"/>
    <property type="match status" value="1"/>
</dbReference>
<proteinExistence type="inferred from homology"/>
<protein>
    <recommendedName>
        <fullName evidence="4">Viral cathepsin</fullName>
        <ecNumber evidence="3">3.4.22.50</ecNumber>
    </recommendedName>
    <alternativeName>
        <fullName evidence="8">Cysteine proteinase</fullName>
    </alternativeName>
</protein>
<dbReference type="EC" id="3.4.22.50" evidence="3"/>
<gene>
    <name evidence="11" type="primary">ORF54</name>
</gene>
<dbReference type="InterPro" id="IPR013128">
    <property type="entry name" value="Peptidase_C1A"/>
</dbReference>
<comment type="catalytic activity">
    <reaction evidence="1">
        <text>Endopeptidase of broad specificity, hydrolyzing substrates of both cathepsin L and cathepsin B.</text>
        <dbReference type="EC" id="3.4.22.50"/>
    </reaction>
</comment>
<name>A0A6B9UYF8_NPVST</name>
<dbReference type="InterPro" id="IPR000668">
    <property type="entry name" value="Peptidase_C1A_C"/>
</dbReference>
<dbReference type="GO" id="GO:0008234">
    <property type="term" value="F:cysteine-type peptidase activity"/>
    <property type="evidence" value="ECO:0007669"/>
    <property type="project" value="InterPro"/>
</dbReference>
<keyword evidence="5" id="KW-0732">Signal</keyword>
<keyword evidence="7" id="KW-1015">Disulfide bond</keyword>
<organismHost>
    <name type="scientific">Lepidoptera</name>
    <name type="common">moths &amp; butterflies</name>
    <dbReference type="NCBI Taxonomy" id="7088"/>
</organismHost>
<evidence type="ECO:0000256" key="4">
    <source>
        <dbReference type="ARBA" id="ARBA00018042"/>
    </source>
</evidence>
<evidence type="ECO:0000256" key="1">
    <source>
        <dbReference type="ARBA" id="ARBA00000656"/>
    </source>
</evidence>
<comment type="similarity">
    <text evidence="2">Belongs to the peptidase C1 family.</text>
</comment>
<evidence type="ECO:0000259" key="10">
    <source>
        <dbReference type="SMART" id="SM00848"/>
    </source>
</evidence>
<accession>A0A6B9UYF8</accession>
<evidence type="ECO:0000256" key="5">
    <source>
        <dbReference type="ARBA" id="ARBA00022729"/>
    </source>
</evidence>
<reference evidence="11" key="1">
    <citation type="journal article" date="2019" name="Viruses">
        <title>Identification of Loci Associated with Enhanced Virulence in Spodoptera litura Nucleopolyhedrovirus Isolates Using Deep Sequencing.</title>
        <authorList>
            <person name="Zwart M.P."/>
            <person name="Ali G."/>
            <person name="Strien E.A.V."/>
            <person name="Schijlen E.G.W.M."/>
            <person name="Wang M."/>
            <person name="Werf W.V."/>
            <person name="Vlak J.M."/>
        </authorList>
    </citation>
    <scope>NUCLEOTIDE SEQUENCE</scope>
    <source>
        <strain evidence="11">G2</strain>
    </source>
</reference>
<dbReference type="CDD" id="cd02248">
    <property type="entry name" value="Peptidase_C1A"/>
    <property type="match status" value="1"/>
</dbReference>
<organism evidence="11">
    <name type="scientific">Spodoptera litura multicapsid nucleopolyhedrovirus</name>
    <name type="common">SpltMNPV</name>
    <dbReference type="NCBI Taxonomy" id="46242"/>
    <lineage>
        <taxon>Viruses</taxon>
        <taxon>Viruses incertae sedis</taxon>
        <taxon>Naldaviricetes</taxon>
        <taxon>Lefavirales</taxon>
        <taxon>Baculoviridae</taxon>
        <taxon>Alphabaculovirus</taxon>
        <taxon>Alphabaculovirus spliturae</taxon>
    </lineage>
</organism>
<dbReference type="SUPFAM" id="SSF54001">
    <property type="entry name" value="Cysteine proteinases"/>
    <property type="match status" value="1"/>
</dbReference>
<dbReference type="Gene3D" id="3.90.70.10">
    <property type="entry name" value="Cysteine proteinases"/>
    <property type="match status" value="1"/>
</dbReference>
<dbReference type="Pfam" id="PF00112">
    <property type="entry name" value="Peptidase_C1"/>
    <property type="match status" value="1"/>
</dbReference>
<sequence length="337" mass="38082">MYLIYYYTIIAVATASIANEKIFYDIDSASVYFENFIKQHNKEYTTPDQRDAAFVNFKRNLADMNAMNNVSNQAVYGINKFSDIDKITFVNEHAGLVSNLINSTDSNFDPYRLCEYVTVAGPSARTPESFDWRKLNKVTKVKEQGVCGSCWAFAAIGNIESQYAIMHDSLIDLSEQQLLDCDRVDQGCDGGLMHLAFQEIIRIGGVEHEIDYPYQGIEYACRLAPSKLAVRLSHCYQYDLRDERKLLELLYKNGPIAVAIDCVDIIDYRSGIATVCNDNGLNHAVLLVGYGIENDTPYWIFKNSWGSNWGENGYFRARRNINACGMLNEFAASAVLL</sequence>
<evidence type="ECO:0000256" key="7">
    <source>
        <dbReference type="ARBA" id="ARBA00023157"/>
    </source>
</evidence>
<dbReference type="InterPro" id="IPR000169">
    <property type="entry name" value="Pept_cys_AS"/>
</dbReference>
<evidence type="ECO:0000256" key="2">
    <source>
        <dbReference type="ARBA" id="ARBA00008455"/>
    </source>
</evidence>
<evidence type="ECO:0000259" key="9">
    <source>
        <dbReference type="SMART" id="SM00645"/>
    </source>
</evidence>
<dbReference type="Pfam" id="PF08246">
    <property type="entry name" value="Inhibitor_I29"/>
    <property type="match status" value="1"/>
</dbReference>
<dbReference type="SMART" id="SM00645">
    <property type="entry name" value="Pept_C1"/>
    <property type="match status" value="1"/>
</dbReference>
<dbReference type="PROSITE" id="PS00139">
    <property type="entry name" value="THIOL_PROTEASE_CYS"/>
    <property type="match status" value="1"/>
</dbReference>
<feature type="domain" description="Cathepsin propeptide inhibitor" evidence="10">
    <location>
        <begin position="33"/>
        <end position="89"/>
    </location>
</feature>